<proteinExistence type="predicted"/>
<evidence type="ECO:0000313" key="2">
    <source>
        <dbReference type="Proteomes" id="UP001085076"/>
    </source>
</evidence>
<comment type="caution">
    <text evidence="1">The sequence shown here is derived from an EMBL/GenBank/DDBJ whole genome shotgun (WGS) entry which is preliminary data.</text>
</comment>
<reference evidence="1" key="1">
    <citation type="submission" date="2021-03" db="EMBL/GenBank/DDBJ databases">
        <authorList>
            <person name="Li Z."/>
            <person name="Yang C."/>
        </authorList>
    </citation>
    <scope>NUCLEOTIDE SEQUENCE</scope>
    <source>
        <strain evidence="1">Dzin_1.0</strain>
        <tissue evidence="1">Leaf</tissue>
    </source>
</reference>
<organism evidence="1 2">
    <name type="scientific">Dioscorea zingiberensis</name>
    <dbReference type="NCBI Taxonomy" id="325984"/>
    <lineage>
        <taxon>Eukaryota</taxon>
        <taxon>Viridiplantae</taxon>
        <taxon>Streptophyta</taxon>
        <taxon>Embryophyta</taxon>
        <taxon>Tracheophyta</taxon>
        <taxon>Spermatophyta</taxon>
        <taxon>Magnoliopsida</taxon>
        <taxon>Liliopsida</taxon>
        <taxon>Dioscoreales</taxon>
        <taxon>Dioscoreaceae</taxon>
        <taxon>Dioscorea</taxon>
    </lineage>
</organism>
<dbReference type="Proteomes" id="UP001085076">
    <property type="component" value="Miscellaneous, Linkage group lg08"/>
</dbReference>
<evidence type="ECO:0000313" key="1">
    <source>
        <dbReference type="EMBL" id="KAJ0964528.1"/>
    </source>
</evidence>
<protein>
    <submittedName>
        <fullName evidence="1">Uncharacterized protein</fullName>
    </submittedName>
</protein>
<name>A0A9D5C209_9LILI</name>
<dbReference type="AlphaFoldDB" id="A0A9D5C209"/>
<gene>
    <name evidence="1" type="ORF">J5N97_025666</name>
</gene>
<accession>A0A9D5C209</accession>
<sequence>MSLHSSCSWAWSLSLPPQPPQPPGYSYFTPPLCLRLQRLTPVPFLRAITHCQSVYHLGGDLVVSYQFSLSNERNTTLSTSGTEENLIPLDSPPFSDSALDSMSPIMSGNRVWSTLEVAWRRTLLHEIASALVEVISPLRNTSVVFELVIYEEEPWLRRQDLYAITP</sequence>
<keyword evidence="2" id="KW-1185">Reference proteome</keyword>
<dbReference type="EMBL" id="JAGGNH010000008">
    <property type="protein sequence ID" value="KAJ0964528.1"/>
    <property type="molecule type" value="Genomic_DNA"/>
</dbReference>
<reference evidence="1" key="2">
    <citation type="journal article" date="2022" name="Hortic Res">
        <title>The genome of Dioscorea zingiberensis sheds light on the biosynthesis, origin and evolution of the medicinally important diosgenin saponins.</title>
        <authorList>
            <person name="Li Y."/>
            <person name="Tan C."/>
            <person name="Li Z."/>
            <person name="Guo J."/>
            <person name="Li S."/>
            <person name="Chen X."/>
            <person name="Wang C."/>
            <person name="Dai X."/>
            <person name="Yang H."/>
            <person name="Song W."/>
            <person name="Hou L."/>
            <person name="Xu J."/>
            <person name="Tong Z."/>
            <person name="Xu A."/>
            <person name="Yuan X."/>
            <person name="Wang W."/>
            <person name="Yang Q."/>
            <person name="Chen L."/>
            <person name="Sun Z."/>
            <person name="Wang K."/>
            <person name="Pan B."/>
            <person name="Chen J."/>
            <person name="Bao Y."/>
            <person name="Liu F."/>
            <person name="Qi X."/>
            <person name="Gang D.R."/>
            <person name="Wen J."/>
            <person name="Li J."/>
        </authorList>
    </citation>
    <scope>NUCLEOTIDE SEQUENCE</scope>
    <source>
        <strain evidence="1">Dzin_1.0</strain>
    </source>
</reference>